<keyword evidence="2" id="KW-0812">Transmembrane</keyword>
<feature type="transmembrane region" description="Helical" evidence="2">
    <location>
        <begin position="6"/>
        <end position="25"/>
    </location>
</feature>
<comment type="caution">
    <text evidence="4">The sequence shown here is derived from an EMBL/GenBank/DDBJ whole genome shotgun (WGS) entry which is preliminary data.</text>
</comment>
<dbReference type="SUPFAM" id="SSF52540">
    <property type="entry name" value="P-loop containing nucleoside triphosphate hydrolases"/>
    <property type="match status" value="1"/>
</dbReference>
<sequence>MEKIKIFVSRLIITMILSTIAFYTVKIYIMQYLLLMVALWILLWLNYSVKKNTEVYKISITVSLGNVLSYVIVNDYSKLEITNLGIIEIIFIVILLILLTVSIYIFKLNLSQSKKQTSQDLIYKRKKDLERLEIYFEKFNIVGINGIWGSGKSFLINELKNKIRDDYNIIEIDVLTCNLNELQLILLKEIEKIMYKNGVMSKYSNKLKDFLMSEKNFANISKIIFPESYSYSETISGLKDEIKKIDNKKIAIIYEDIDRITDKKIIESIFGLSEKLSDADIKVIYQYDVNKLMKIGFDFEYLEKYIPYTINLTEISFFEALNIALVKNKIDNEILKDSDFDYLLNYEQGSRYRIIEQKLGIKNIENLPIKCSSIRKVESYVYELYGILQKENYRKYKETVISFFTIKHFLPDIYEQLNIEMDVIDVLTFKVGSAFYNFEEIIELFNQGKFDKNKINEIFSDEYNQKNYAVLRFLNLKFDNKRDEDVLETEIFQDEINNESINRVVWNLLASGKSQYTDYEYICKKIIGEVLNQPKDKQIKAYNSFWEDVYIGNKDEIDNETIFKMAYSNGNSDFGELFKAFKIWETGEKEKIALIDLYIEVENIENITDEFIKSMTFCSLDTRKEYIHILEIVSQLSVRGKLNYENNLAYFLQKYFRALEQFGYIKTDKLYFLIKENFNDRNFIIMRLQEMRKKVDELKKQIYEFTNLDEANQELLIIINFIDKVIELVSCDLENIKKKENQINVSITANPLSVKKYEELKDLLNDKEKFNKEIRRSYLGGEINVDVIRRLSNEKNYS</sequence>
<dbReference type="RefSeq" id="WP_173710334.1">
    <property type="nucleotide sequence ID" value="NZ_JABSWW010000001.1"/>
</dbReference>
<evidence type="ECO:0000259" key="3">
    <source>
        <dbReference type="Pfam" id="PF07693"/>
    </source>
</evidence>
<dbReference type="AlphaFoldDB" id="A0AAX0AWD6"/>
<evidence type="ECO:0000313" key="5">
    <source>
        <dbReference type="Proteomes" id="UP001193748"/>
    </source>
</evidence>
<protein>
    <recommendedName>
        <fullName evidence="3">KAP NTPase domain-containing protein</fullName>
    </recommendedName>
</protein>
<reference evidence="4" key="2">
    <citation type="journal article" date="2022" name="Nat. Biotechnol.">
        <title>Carbon-negative production of acetone and isopropanol by gas fermentation at industrial pilot scale.</title>
        <authorList>
            <person name="Liew F.E."/>
            <person name="Nogle R."/>
            <person name="Abdalla T."/>
            <person name="Rasor B.J."/>
            <person name="Canter C."/>
            <person name="Jensen R.O."/>
            <person name="Wang L."/>
            <person name="Strutz J."/>
            <person name="Chirania P."/>
            <person name="De Tissera S."/>
            <person name="Mueller A.P."/>
            <person name="Ruan Z."/>
            <person name="Gao A."/>
            <person name="Tran L."/>
            <person name="Engle N.L."/>
            <person name="Bromley J.C."/>
            <person name="Daniell J."/>
            <person name="Conrado R."/>
            <person name="Tschaplinski T.J."/>
            <person name="Giannone R.J."/>
            <person name="Hettich R.L."/>
            <person name="Karim A.S."/>
            <person name="Simpson S.D."/>
            <person name="Brown S.D."/>
            <person name="Leang C."/>
            <person name="Jewett M.C."/>
            <person name="Kopke M."/>
        </authorList>
    </citation>
    <scope>NUCLEOTIDE SEQUENCE</scope>
    <source>
        <strain evidence="4">DJ080</strain>
    </source>
</reference>
<feature type="coiled-coil region" evidence="1">
    <location>
        <begin position="681"/>
        <end position="708"/>
    </location>
</feature>
<keyword evidence="1" id="KW-0175">Coiled coil</keyword>
<dbReference type="EMBL" id="JABSWW010000001">
    <property type="protein sequence ID" value="NRT87283.1"/>
    <property type="molecule type" value="Genomic_DNA"/>
</dbReference>
<feature type="transmembrane region" description="Helical" evidence="2">
    <location>
        <begin position="85"/>
        <end position="106"/>
    </location>
</feature>
<accession>A0AAX0AWD6</accession>
<evidence type="ECO:0000256" key="2">
    <source>
        <dbReference type="SAM" id="Phobius"/>
    </source>
</evidence>
<gene>
    <name evidence="4" type="ORF">B0H41_000962</name>
</gene>
<feature type="transmembrane region" description="Helical" evidence="2">
    <location>
        <begin position="32"/>
        <end position="49"/>
    </location>
</feature>
<organism evidence="4 5">
    <name type="scientific">Clostridium beijerinckii</name>
    <name type="common">Clostridium MP</name>
    <dbReference type="NCBI Taxonomy" id="1520"/>
    <lineage>
        <taxon>Bacteria</taxon>
        <taxon>Bacillati</taxon>
        <taxon>Bacillota</taxon>
        <taxon>Clostridia</taxon>
        <taxon>Eubacteriales</taxon>
        <taxon>Clostridiaceae</taxon>
        <taxon>Clostridium</taxon>
    </lineage>
</organism>
<dbReference type="Proteomes" id="UP001193748">
    <property type="component" value="Unassembled WGS sequence"/>
</dbReference>
<proteinExistence type="predicted"/>
<keyword evidence="2" id="KW-0472">Membrane</keyword>
<evidence type="ECO:0000313" key="4">
    <source>
        <dbReference type="EMBL" id="NRT87283.1"/>
    </source>
</evidence>
<feature type="domain" description="KAP NTPase" evidence="3">
    <location>
        <begin position="141"/>
        <end position="312"/>
    </location>
</feature>
<dbReference type="InterPro" id="IPR011646">
    <property type="entry name" value="KAP_P-loop"/>
</dbReference>
<dbReference type="InterPro" id="IPR027417">
    <property type="entry name" value="P-loop_NTPase"/>
</dbReference>
<reference evidence="4" key="1">
    <citation type="submission" date="2020-05" db="EMBL/GenBank/DDBJ databases">
        <authorList>
            <person name="Brown S."/>
            <person name="Huntemann M."/>
            <person name="Clum A."/>
            <person name="Spunde A."/>
            <person name="Palaniappan K."/>
            <person name="Ritter S."/>
            <person name="Mikhailova N."/>
            <person name="Chen I.-M."/>
            <person name="Stamatis D."/>
            <person name="Reddy T."/>
            <person name="O'Malley R."/>
            <person name="Daum C."/>
            <person name="Shapiro N."/>
            <person name="Ivanova N."/>
            <person name="Kyrpides N."/>
            <person name="Woyke T."/>
        </authorList>
    </citation>
    <scope>NUCLEOTIDE SEQUENCE</scope>
    <source>
        <strain evidence="4">DJ080</strain>
    </source>
</reference>
<evidence type="ECO:0000256" key="1">
    <source>
        <dbReference type="SAM" id="Coils"/>
    </source>
</evidence>
<dbReference type="Pfam" id="PF07693">
    <property type="entry name" value="KAP_NTPase"/>
    <property type="match status" value="1"/>
</dbReference>
<dbReference type="Gene3D" id="3.40.50.300">
    <property type="entry name" value="P-loop containing nucleotide triphosphate hydrolases"/>
    <property type="match status" value="1"/>
</dbReference>
<keyword evidence="2" id="KW-1133">Transmembrane helix</keyword>
<name>A0AAX0AWD6_CLOBE</name>